<feature type="transmembrane region" description="Helical" evidence="2">
    <location>
        <begin position="37"/>
        <end position="56"/>
    </location>
</feature>
<feature type="compositionally biased region" description="Gly residues" evidence="1">
    <location>
        <begin position="149"/>
        <end position="165"/>
    </location>
</feature>
<gene>
    <name evidence="3" type="ORF">GCM10009737_37390</name>
</gene>
<dbReference type="EMBL" id="BAAAMY010000015">
    <property type="protein sequence ID" value="GAA1931994.1"/>
    <property type="molecule type" value="Genomic_DNA"/>
</dbReference>
<sequence length="181" mass="17950">MTDATWLALTVVLTVVGAAVTWLVLKRRGSAPALRWAGITLLVPALYLTDALPLLVRIGSEIGTWATRLVLSPVVWSGVALGGVGVLLILAGGSLMARGRGLRAARPVDAVEGGSGGSARQVGAADPGRGARRPGGRGAPASPADRGSGRGSTGGSAGGSAGGDGGLDDDIEAILRKRGIT</sequence>
<proteinExistence type="predicted"/>
<keyword evidence="2" id="KW-0472">Membrane</keyword>
<feature type="transmembrane region" description="Helical" evidence="2">
    <location>
        <begin position="6"/>
        <end position="25"/>
    </location>
</feature>
<keyword evidence="4" id="KW-1185">Reference proteome</keyword>
<feature type="region of interest" description="Disordered" evidence="1">
    <location>
        <begin position="108"/>
        <end position="170"/>
    </location>
</feature>
<keyword evidence="2" id="KW-0812">Transmembrane</keyword>
<dbReference type="Proteomes" id="UP001501612">
    <property type="component" value="Unassembled WGS sequence"/>
</dbReference>
<accession>A0ABP5B7J4</accession>
<organism evidence="3 4">
    <name type="scientific">Nocardioides lentus</name>
    <dbReference type="NCBI Taxonomy" id="338077"/>
    <lineage>
        <taxon>Bacteria</taxon>
        <taxon>Bacillati</taxon>
        <taxon>Actinomycetota</taxon>
        <taxon>Actinomycetes</taxon>
        <taxon>Propionibacteriales</taxon>
        <taxon>Nocardioidaceae</taxon>
        <taxon>Nocardioides</taxon>
    </lineage>
</organism>
<keyword evidence="2" id="KW-1133">Transmembrane helix</keyword>
<evidence type="ECO:0000313" key="3">
    <source>
        <dbReference type="EMBL" id="GAA1931994.1"/>
    </source>
</evidence>
<comment type="caution">
    <text evidence="3">The sequence shown here is derived from an EMBL/GenBank/DDBJ whole genome shotgun (WGS) entry which is preliminary data.</text>
</comment>
<evidence type="ECO:0000256" key="2">
    <source>
        <dbReference type="SAM" id="Phobius"/>
    </source>
</evidence>
<feature type="transmembrane region" description="Helical" evidence="2">
    <location>
        <begin position="76"/>
        <end position="97"/>
    </location>
</feature>
<protein>
    <recommendedName>
        <fullName evidence="5">Cellulose synthase</fullName>
    </recommendedName>
</protein>
<evidence type="ECO:0000313" key="4">
    <source>
        <dbReference type="Proteomes" id="UP001501612"/>
    </source>
</evidence>
<evidence type="ECO:0008006" key="5">
    <source>
        <dbReference type="Google" id="ProtNLM"/>
    </source>
</evidence>
<name>A0ABP5B7J4_9ACTN</name>
<evidence type="ECO:0000256" key="1">
    <source>
        <dbReference type="SAM" id="MobiDB-lite"/>
    </source>
</evidence>
<dbReference type="RefSeq" id="WP_344009518.1">
    <property type="nucleotide sequence ID" value="NZ_BAAAMY010000015.1"/>
</dbReference>
<reference evidence="4" key="1">
    <citation type="journal article" date="2019" name="Int. J. Syst. Evol. Microbiol.">
        <title>The Global Catalogue of Microorganisms (GCM) 10K type strain sequencing project: providing services to taxonomists for standard genome sequencing and annotation.</title>
        <authorList>
            <consortium name="The Broad Institute Genomics Platform"/>
            <consortium name="The Broad Institute Genome Sequencing Center for Infectious Disease"/>
            <person name="Wu L."/>
            <person name="Ma J."/>
        </authorList>
    </citation>
    <scope>NUCLEOTIDE SEQUENCE [LARGE SCALE GENOMIC DNA]</scope>
    <source>
        <strain evidence="4">JCM 14046</strain>
    </source>
</reference>